<accession>L7K058</accession>
<keyword evidence="2" id="KW-1185">Reference proteome</keyword>
<dbReference type="HOGENOM" id="CLU_1082539_0_0_1"/>
<proteinExistence type="predicted"/>
<dbReference type="VEuPathDB" id="MicrosporidiaDB:THOM_0427"/>
<name>L7K058_TRAHO</name>
<protein>
    <submittedName>
        <fullName evidence="1">Uncharacterized protein</fullName>
    </submittedName>
</protein>
<dbReference type="EMBL" id="JH993832">
    <property type="protein sequence ID" value="ELQ76706.1"/>
    <property type="molecule type" value="Genomic_DNA"/>
</dbReference>
<dbReference type="Proteomes" id="UP000011185">
    <property type="component" value="Unassembled WGS sequence"/>
</dbReference>
<organism evidence="1 2">
    <name type="scientific">Trachipleistophora hominis</name>
    <name type="common">Microsporidian parasite</name>
    <dbReference type="NCBI Taxonomy" id="72359"/>
    <lineage>
        <taxon>Eukaryota</taxon>
        <taxon>Fungi</taxon>
        <taxon>Fungi incertae sedis</taxon>
        <taxon>Microsporidia</taxon>
        <taxon>Pleistophoridae</taxon>
        <taxon>Trachipleistophora</taxon>
    </lineage>
</organism>
<evidence type="ECO:0000313" key="2">
    <source>
        <dbReference type="Proteomes" id="UP000011185"/>
    </source>
</evidence>
<reference evidence="1 2" key="1">
    <citation type="journal article" date="2012" name="PLoS Pathog.">
        <title>The genome of the obligate intracellular parasite Trachipleistophora hominis: new insights into microsporidian genome dynamics and reductive evolution.</title>
        <authorList>
            <person name="Heinz E."/>
            <person name="Williams T.A."/>
            <person name="Nakjang S."/>
            <person name="Noel C.J."/>
            <person name="Swan D.C."/>
            <person name="Goldberg A.V."/>
            <person name="Harris S.R."/>
            <person name="Weinmaier T."/>
            <person name="Markert S."/>
            <person name="Becher D."/>
            <person name="Bernhardt J."/>
            <person name="Dagan T."/>
            <person name="Hacker C."/>
            <person name="Lucocq J.M."/>
            <person name="Schweder T."/>
            <person name="Rattei T."/>
            <person name="Hall N."/>
            <person name="Hirt R.P."/>
            <person name="Embley T.M."/>
        </authorList>
    </citation>
    <scope>NUCLEOTIDE SEQUENCE [LARGE SCALE GENOMIC DNA]</scope>
</reference>
<evidence type="ECO:0000313" key="1">
    <source>
        <dbReference type="EMBL" id="ELQ76706.1"/>
    </source>
</evidence>
<gene>
    <name evidence="1" type="ORF">THOM_0427</name>
</gene>
<dbReference type="InParanoid" id="L7K058"/>
<sequence length="257" mass="28828">MRFNPQVSIMLGAFVIMQVFSNNVMARGSRSRHRGSLFGLGRIFGRRRHGGNTFFQSIVNTIESIWGRNSATTKQEDQGTKEVAEQTAMKHIIMPASNPATDIMDEKTLTLPNSRKGVKRIYSVEKKGTDSSSTKLEFATPTVENALNNLMLFLGDGLKLLSEMVNEKFDALDFIRGGDFNDTMIDEEQDSIRKQLRVQLDRTNRIFNDKEHGILTCVDETNNTFDLNLIAAERFAAIVENIEVLLADVSLTNTNST</sequence>
<dbReference type="AlphaFoldDB" id="L7K058"/>